<evidence type="ECO:0000313" key="1">
    <source>
        <dbReference type="EMBL" id="GGD96674.1"/>
    </source>
</evidence>
<accession>A0ABQ1S9Q5</accession>
<dbReference type="EMBL" id="BMKL01000001">
    <property type="protein sequence ID" value="GGD96674.1"/>
    <property type="molecule type" value="Genomic_DNA"/>
</dbReference>
<proteinExistence type="predicted"/>
<comment type="caution">
    <text evidence="1">The sequence shown here is derived from an EMBL/GenBank/DDBJ whole genome shotgun (WGS) entry which is preliminary data.</text>
</comment>
<keyword evidence="2" id="KW-1185">Reference proteome</keyword>
<evidence type="ECO:0000313" key="2">
    <source>
        <dbReference type="Proteomes" id="UP000619041"/>
    </source>
</evidence>
<organism evidence="1 2">
    <name type="scientific">Tsuneonella deserti</name>
    <dbReference type="NCBI Taxonomy" id="2035528"/>
    <lineage>
        <taxon>Bacteria</taxon>
        <taxon>Pseudomonadati</taxon>
        <taxon>Pseudomonadota</taxon>
        <taxon>Alphaproteobacteria</taxon>
        <taxon>Sphingomonadales</taxon>
        <taxon>Erythrobacteraceae</taxon>
        <taxon>Tsuneonella</taxon>
    </lineage>
</organism>
<protein>
    <submittedName>
        <fullName evidence="1">Uncharacterized protein</fullName>
    </submittedName>
</protein>
<gene>
    <name evidence="1" type="ORF">GCM10011515_15630</name>
</gene>
<name>A0ABQ1S9Q5_9SPHN</name>
<reference evidence="2" key="1">
    <citation type="journal article" date="2019" name="Int. J. Syst. Evol. Microbiol.">
        <title>The Global Catalogue of Microorganisms (GCM) 10K type strain sequencing project: providing services to taxonomists for standard genome sequencing and annotation.</title>
        <authorList>
            <consortium name="The Broad Institute Genomics Platform"/>
            <consortium name="The Broad Institute Genome Sequencing Center for Infectious Disease"/>
            <person name="Wu L."/>
            <person name="Ma J."/>
        </authorList>
    </citation>
    <scope>NUCLEOTIDE SEQUENCE [LARGE SCALE GENOMIC DNA]</scope>
    <source>
        <strain evidence="2">CGMCC 1.15959</strain>
    </source>
</reference>
<dbReference type="Proteomes" id="UP000619041">
    <property type="component" value="Unassembled WGS sequence"/>
</dbReference>
<sequence>MQELRLGGLRNGNFARRELISSQSATGPIPAIHTTSGVGSASGPISACLLIKGEWDKLTLSRSVGNVSLCLGWSRKE</sequence>